<dbReference type="Pfam" id="PF00464">
    <property type="entry name" value="SHMT"/>
    <property type="match status" value="1"/>
</dbReference>
<dbReference type="InterPro" id="IPR039429">
    <property type="entry name" value="SHMT-like_dom"/>
</dbReference>
<dbReference type="GO" id="GO:0019264">
    <property type="term" value="P:glycine biosynthetic process from serine"/>
    <property type="evidence" value="ECO:0007669"/>
    <property type="project" value="TreeGrafter"/>
</dbReference>
<evidence type="ECO:0000313" key="5">
    <source>
        <dbReference type="EMBL" id="SFK20696.1"/>
    </source>
</evidence>
<name>A0A1I3XNX5_9ACTN</name>
<proteinExistence type="inferred from homology"/>
<dbReference type="InterPro" id="IPR015422">
    <property type="entry name" value="PyrdxlP-dep_Trfase_small"/>
</dbReference>
<dbReference type="GO" id="GO:0030170">
    <property type="term" value="F:pyridoxal phosphate binding"/>
    <property type="evidence" value="ECO:0007669"/>
    <property type="project" value="TreeGrafter"/>
</dbReference>
<evidence type="ECO:0000256" key="1">
    <source>
        <dbReference type="ARBA" id="ARBA00001933"/>
    </source>
</evidence>
<dbReference type="PANTHER" id="PTHR11680:SF35">
    <property type="entry name" value="SERINE HYDROXYMETHYLTRANSFERASE 1"/>
    <property type="match status" value="1"/>
</dbReference>
<gene>
    <name evidence="5" type="ORF">SAMN05216275_119129</name>
</gene>
<dbReference type="SUPFAM" id="SSF53383">
    <property type="entry name" value="PLP-dependent transferases"/>
    <property type="match status" value="1"/>
</dbReference>
<feature type="domain" description="Serine hydroxymethyltransferase-like" evidence="4">
    <location>
        <begin position="62"/>
        <end position="430"/>
    </location>
</feature>
<evidence type="ECO:0000256" key="2">
    <source>
        <dbReference type="ARBA" id="ARBA00006376"/>
    </source>
</evidence>
<evidence type="ECO:0000313" key="6">
    <source>
        <dbReference type="Proteomes" id="UP000199111"/>
    </source>
</evidence>
<dbReference type="InterPro" id="IPR015424">
    <property type="entry name" value="PyrdxlP-dep_Trfase"/>
</dbReference>
<comment type="cofactor">
    <cofactor evidence="1">
        <name>pyridoxal 5'-phosphate</name>
        <dbReference type="ChEBI" id="CHEBI:597326"/>
    </cofactor>
</comment>
<keyword evidence="5" id="KW-0808">Transferase</keyword>
<dbReference type="EMBL" id="FOQY01000019">
    <property type="protein sequence ID" value="SFK20696.1"/>
    <property type="molecule type" value="Genomic_DNA"/>
</dbReference>
<reference evidence="6" key="1">
    <citation type="submission" date="2016-10" db="EMBL/GenBank/DDBJ databases">
        <authorList>
            <person name="Varghese N."/>
            <person name="Submissions S."/>
        </authorList>
    </citation>
    <scope>NUCLEOTIDE SEQUENCE [LARGE SCALE GENOMIC DNA]</scope>
    <source>
        <strain evidence="6">CGMCC 4.2126</strain>
    </source>
</reference>
<keyword evidence="3" id="KW-0663">Pyridoxal phosphate</keyword>
<sequence length="457" mass="48256">MTTFHPEPYRRIIPPFPEGTAVEERSRVAPWASSRAQRRLVELESELGGLDLHEVTRLVDAVLAEHRGRLDEDGIVLYAGTNTMSERARAAHELSLGSRPSMGWPGEKFQTGLDELDVLEVLAPLQVAALMGGEFAEVRLQSATMANLACYTAFARPGDTIAVLPEAAGGHASHHAQGAAGVRGLRVVDLPYDAGRFDIDYDALPAFLREQRPALVVVGASLMLFPHDVARVRAACDEVGAVLVYDASHMAGLIAGGRFQRPLDEGAHLVTMSTYKSFGGPPGAAVVSRDEDLAHRVSTAAYPGLTANYDASRLAPLAVAAAEHAAAGPAYADRCIANARALAAALEGEGFTVAASHLGWTVSHHVAVDAAAFGGGDGAARLLAEGGVYLSGIGLPDQAPGEPMRGLRIGTQEVTRRGLGPETMREVATLMRRLLIDGQDPVKVLQDAVALRRSATP</sequence>
<dbReference type="GO" id="GO:0005737">
    <property type="term" value="C:cytoplasm"/>
    <property type="evidence" value="ECO:0007669"/>
    <property type="project" value="TreeGrafter"/>
</dbReference>
<dbReference type="GO" id="GO:0004372">
    <property type="term" value="F:glycine hydroxymethyltransferase activity"/>
    <property type="evidence" value="ECO:0007669"/>
    <property type="project" value="TreeGrafter"/>
</dbReference>
<keyword evidence="5" id="KW-0489">Methyltransferase</keyword>
<dbReference type="Gene3D" id="3.90.1150.10">
    <property type="entry name" value="Aspartate Aminotransferase, domain 1"/>
    <property type="match status" value="1"/>
</dbReference>
<dbReference type="InterPro" id="IPR049943">
    <property type="entry name" value="Ser_HO-MeTrfase-like"/>
</dbReference>
<protein>
    <submittedName>
        <fullName evidence="5">Glycine hydroxymethyltransferase</fullName>
    </submittedName>
</protein>
<dbReference type="AlphaFoldDB" id="A0A1I3XNX5"/>
<keyword evidence="6" id="KW-1185">Reference proteome</keyword>
<accession>A0A1I3XNX5</accession>
<dbReference type="PANTHER" id="PTHR11680">
    <property type="entry name" value="SERINE HYDROXYMETHYLTRANSFERASE"/>
    <property type="match status" value="1"/>
</dbReference>
<dbReference type="Proteomes" id="UP000199111">
    <property type="component" value="Unassembled WGS sequence"/>
</dbReference>
<dbReference type="GO" id="GO:0032259">
    <property type="term" value="P:methylation"/>
    <property type="evidence" value="ECO:0007669"/>
    <property type="project" value="UniProtKB-KW"/>
</dbReference>
<organism evidence="5 6">
    <name type="scientific">Streptosporangium canum</name>
    <dbReference type="NCBI Taxonomy" id="324952"/>
    <lineage>
        <taxon>Bacteria</taxon>
        <taxon>Bacillati</taxon>
        <taxon>Actinomycetota</taxon>
        <taxon>Actinomycetes</taxon>
        <taxon>Streptosporangiales</taxon>
        <taxon>Streptosporangiaceae</taxon>
        <taxon>Streptosporangium</taxon>
    </lineage>
</organism>
<comment type="similarity">
    <text evidence="2">Belongs to the SHMT family.</text>
</comment>
<evidence type="ECO:0000256" key="3">
    <source>
        <dbReference type="ARBA" id="ARBA00022898"/>
    </source>
</evidence>
<dbReference type="GO" id="GO:0046653">
    <property type="term" value="P:tetrahydrofolate metabolic process"/>
    <property type="evidence" value="ECO:0007669"/>
    <property type="project" value="TreeGrafter"/>
</dbReference>
<dbReference type="Gene3D" id="3.40.640.10">
    <property type="entry name" value="Type I PLP-dependent aspartate aminotransferase-like (Major domain)"/>
    <property type="match status" value="1"/>
</dbReference>
<dbReference type="InterPro" id="IPR015421">
    <property type="entry name" value="PyrdxlP-dep_Trfase_major"/>
</dbReference>
<dbReference type="GO" id="GO:0008168">
    <property type="term" value="F:methyltransferase activity"/>
    <property type="evidence" value="ECO:0007669"/>
    <property type="project" value="UniProtKB-KW"/>
</dbReference>
<evidence type="ECO:0000259" key="4">
    <source>
        <dbReference type="Pfam" id="PF00464"/>
    </source>
</evidence>